<evidence type="ECO:0000256" key="4">
    <source>
        <dbReference type="ARBA" id="ARBA00023125"/>
    </source>
</evidence>
<keyword evidence="4 7" id="KW-0238">DNA-binding</keyword>
<dbReference type="InterPro" id="IPR036388">
    <property type="entry name" value="WH-like_DNA-bd_sf"/>
</dbReference>
<dbReference type="Pfam" id="PF00072">
    <property type="entry name" value="Response_reg"/>
    <property type="match status" value="1"/>
</dbReference>
<dbReference type="SUPFAM" id="SSF52172">
    <property type="entry name" value="CheY-like"/>
    <property type="match status" value="1"/>
</dbReference>
<dbReference type="InterPro" id="IPR016032">
    <property type="entry name" value="Sig_transdc_resp-reg_C-effctor"/>
</dbReference>
<accession>A0A7G9GZ12</accession>
<evidence type="ECO:0000256" key="6">
    <source>
        <dbReference type="PROSITE-ProRule" id="PRU00169"/>
    </source>
</evidence>
<evidence type="ECO:0000256" key="1">
    <source>
        <dbReference type="ARBA" id="ARBA00022553"/>
    </source>
</evidence>
<dbReference type="SMART" id="SM00862">
    <property type="entry name" value="Trans_reg_C"/>
    <property type="match status" value="1"/>
</dbReference>
<dbReference type="GO" id="GO:0006355">
    <property type="term" value="P:regulation of DNA-templated transcription"/>
    <property type="evidence" value="ECO:0007669"/>
    <property type="project" value="InterPro"/>
</dbReference>
<evidence type="ECO:0000256" key="7">
    <source>
        <dbReference type="PROSITE-ProRule" id="PRU01091"/>
    </source>
</evidence>
<reference evidence="10 11" key="1">
    <citation type="submission" date="2020-08" db="EMBL/GenBank/DDBJ databases">
        <authorList>
            <person name="Liu C."/>
            <person name="Sun Q."/>
        </authorList>
    </citation>
    <scope>NUCLEOTIDE SEQUENCE [LARGE SCALE GENOMIC DNA]</scope>
    <source>
        <strain evidence="10 11">NSJ-57</strain>
    </source>
</reference>
<dbReference type="GO" id="GO:0005829">
    <property type="term" value="C:cytosol"/>
    <property type="evidence" value="ECO:0007669"/>
    <property type="project" value="TreeGrafter"/>
</dbReference>
<dbReference type="CDD" id="cd00383">
    <property type="entry name" value="trans_reg_C"/>
    <property type="match status" value="1"/>
</dbReference>
<dbReference type="KEGG" id="fho:H9Q81_04255"/>
<dbReference type="SMART" id="SM00448">
    <property type="entry name" value="REC"/>
    <property type="match status" value="1"/>
</dbReference>
<dbReference type="Gene3D" id="6.10.250.690">
    <property type="match status" value="1"/>
</dbReference>
<evidence type="ECO:0000259" key="9">
    <source>
        <dbReference type="PROSITE" id="PS51755"/>
    </source>
</evidence>
<dbReference type="GO" id="GO:0000976">
    <property type="term" value="F:transcription cis-regulatory region binding"/>
    <property type="evidence" value="ECO:0007669"/>
    <property type="project" value="TreeGrafter"/>
</dbReference>
<keyword evidence="2" id="KW-0902">Two-component regulatory system</keyword>
<dbReference type="PANTHER" id="PTHR48111">
    <property type="entry name" value="REGULATOR OF RPOS"/>
    <property type="match status" value="1"/>
</dbReference>
<keyword evidence="3" id="KW-0805">Transcription regulation</keyword>
<dbReference type="InterPro" id="IPR001867">
    <property type="entry name" value="OmpR/PhoB-type_DNA-bd"/>
</dbReference>
<dbReference type="RefSeq" id="WP_101473785.1">
    <property type="nucleotide sequence ID" value="NZ_CP060637.1"/>
</dbReference>
<dbReference type="PROSITE" id="PS50110">
    <property type="entry name" value="RESPONSE_REGULATORY"/>
    <property type="match status" value="1"/>
</dbReference>
<sequence>MNILISQRDEKTAQYIANGLKELGHRTNYVESLETIKVLESLTSYDLVILDTNVDDISGIEICRYIRQQSKHTGIIFISNDDEIQIKLRAFEAGADDYLIRPFAFLELVARIKSVMRRKDHVVSDDENILKVGSLVLNYHTRQVKRGDKNIELTTKEFLLLEYFMKNKNILLTRTIIKEHIWGIDFINDTNIVDVYITHLRNKIDKGFDTKFFYTIRGAGYMLKG</sequence>
<evidence type="ECO:0000313" key="11">
    <source>
        <dbReference type="Proteomes" id="UP000515913"/>
    </source>
</evidence>
<protein>
    <submittedName>
        <fullName evidence="10">Response regulator transcription factor</fullName>
    </submittedName>
</protein>
<dbReference type="SUPFAM" id="SSF46894">
    <property type="entry name" value="C-terminal effector domain of the bipartite response regulators"/>
    <property type="match status" value="1"/>
</dbReference>
<dbReference type="EMBL" id="CP060637">
    <property type="protein sequence ID" value="QNM16044.1"/>
    <property type="molecule type" value="Genomic_DNA"/>
</dbReference>
<dbReference type="PANTHER" id="PTHR48111:SF22">
    <property type="entry name" value="REGULATOR OF RPOS"/>
    <property type="match status" value="1"/>
</dbReference>
<evidence type="ECO:0000256" key="2">
    <source>
        <dbReference type="ARBA" id="ARBA00023012"/>
    </source>
</evidence>
<feature type="DNA-binding region" description="OmpR/PhoB-type" evidence="7">
    <location>
        <begin position="127"/>
        <end position="225"/>
    </location>
</feature>
<dbReference type="GO" id="GO:0032993">
    <property type="term" value="C:protein-DNA complex"/>
    <property type="evidence" value="ECO:0007669"/>
    <property type="project" value="TreeGrafter"/>
</dbReference>
<gene>
    <name evidence="10" type="ORF">H9Q81_04255</name>
</gene>
<dbReference type="FunFam" id="1.10.10.10:FF:000005">
    <property type="entry name" value="Two-component system response regulator"/>
    <property type="match status" value="1"/>
</dbReference>
<evidence type="ECO:0000313" key="10">
    <source>
        <dbReference type="EMBL" id="QNM16044.1"/>
    </source>
</evidence>
<dbReference type="InterPro" id="IPR011006">
    <property type="entry name" value="CheY-like_superfamily"/>
</dbReference>
<dbReference type="InterPro" id="IPR001789">
    <property type="entry name" value="Sig_transdc_resp-reg_receiver"/>
</dbReference>
<dbReference type="Gene3D" id="1.10.10.10">
    <property type="entry name" value="Winged helix-like DNA-binding domain superfamily/Winged helix DNA-binding domain"/>
    <property type="match status" value="1"/>
</dbReference>
<feature type="modified residue" description="4-aspartylphosphate" evidence="6">
    <location>
        <position position="51"/>
    </location>
</feature>
<name>A0A7G9GZ12_9FUSO</name>
<keyword evidence="11" id="KW-1185">Reference proteome</keyword>
<evidence type="ECO:0000256" key="3">
    <source>
        <dbReference type="ARBA" id="ARBA00023015"/>
    </source>
</evidence>
<dbReference type="InterPro" id="IPR039420">
    <property type="entry name" value="WalR-like"/>
</dbReference>
<feature type="domain" description="Response regulatory" evidence="8">
    <location>
        <begin position="2"/>
        <end position="116"/>
    </location>
</feature>
<keyword evidence="1 6" id="KW-0597">Phosphoprotein</keyword>
<evidence type="ECO:0000256" key="5">
    <source>
        <dbReference type="ARBA" id="ARBA00023163"/>
    </source>
</evidence>
<dbReference type="GO" id="GO:0000156">
    <property type="term" value="F:phosphorelay response regulator activity"/>
    <property type="evidence" value="ECO:0007669"/>
    <property type="project" value="TreeGrafter"/>
</dbReference>
<keyword evidence="5" id="KW-0804">Transcription</keyword>
<dbReference type="Proteomes" id="UP000515913">
    <property type="component" value="Chromosome"/>
</dbReference>
<dbReference type="PROSITE" id="PS51755">
    <property type="entry name" value="OMPR_PHOB"/>
    <property type="match status" value="1"/>
</dbReference>
<dbReference type="AlphaFoldDB" id="A0A7G9GZ12"/>
<evidence type="ECO:0000259" key="8">
    <source>
        <dbReference type="PROSITE" id="PS50110"/>
    </source>
</evidence>
<feature type="domain" description="OmpR/PhoB-type" evidence="9">
    <location>
        <begin position="127"/>
        <end position="225"/>
    </location>
</feature>
<dbReference type="Pfam" id="PF00486">
    <property type="entry name" value="Trans_reg_C"/>
    <property type="match status" value="1"/>
</dbReference>
<proteinExistence type="predicted"/>
<dbReference type="Gene3D" id="3.40.50.2300">
    <property type="match status" value="1"/>
</dbReference>
<organism evidence="10 11">
    <name type="scientific">Fusobacterium hominis</name>
    <dbReference type="NCBI Taxonomy" id="2764326"/>
    <lineage>
        <taxon>Bacteria</taxon>
        <taxon>Fusobacteriati</taxon>
        <taxon>Fusobacteriota</taxon>
        <taxon>Fusobacteriia</taxon>
        <taxon>Fusobacteriales</taxon>
        <taxon>Fusobacteriaceae</taxon>
        <taxon>Fusobacterium</taxon>
    </lineage>
</organism>